<sequence length="151" mass="16072">MSLVYCLVVPDKDVNPRYLAALTTSGITTGVRKQGVFPFENMWRPGEYLFDLATAHVQAGKVIRVAVPKDLPLKEMARVATGLAQIDSHPKVIGAQLEKSRACGRHDGCRLATIGAPAGDFLASDAERLCAEADRGSVVATTTSTTMEVAA</sequence>
<reference evidence="1 2" key="1">
    <citation type="submission" date="2009-01" db="EMBL/GenBank/DDBJ databases">
        <authorList>
            <person name="Qin X."/>
            <person name="Bachman B."/>
            <person name="Battles P."/>
            <person name="Bell A."/>
            <person name="Bess C."/>
            <person name="Bickham C."/>
            <person name="Chaboub L."/>
            <person name="Chen D."/>
            <person name="Coyle M."/>
            <person name="Deiros D.R."/>
            <person name="Dinh H."/>
            <person name="Forbes L."/>
            <person name="Fowler G."/>
            <person name="Francisco L."/>
            <person name="Fu Q."/>
            <person name="Gubbala S."/>
            <person name="Hale W."/>
            <person name="Han Y."/>
            <person name="Hemphill L."/>
            <person name="Highlander S.K."/>
            <person name="Hirani K."/>
            <person name="Hogues M."/>
            <person name="Jackson L."/>
            <person name="Jakkamsetti A."/>
            <person name="Javaid M."/>
            <person name="Jiang H."/>
            <person name="Korchina V."/>
            <person name="Kovar C."/>
            <person name="Lara F."/>
            <person name="Lee S."/>
            <person name="Mata R."/>
            <person name="Mathew T."/>
            <person name="Moen C."/>
            <person name="Morales K."/>
            <person name="Munidasa M."/>
            <person name="Nazareth L."/>
            <person name="Ngo R."/>
            <person name="Nguyen L."/>
            <person name="Okwuonu G."/>
            <person name="Ongeri F."/>
            <person name="Patil S."/>
            <person name="Petrosino J."/>
            <person name="Pham C."/>
            <person name="Pham P."/>
            <person name="Pu L.-L."/>
            <person name="Puazo M."/>
            <person name="Raj R."/>
            <person name="Reid J."/>
            <person name="Rouhana J."/>
            <person name="Saada N."/>
            <person name="Shang Y."/>
            <person name="Simmons D."/>
            <person name="Thornton R."/>
            <person name="Warren J."/>
            <person name="Weissenberger G."/>
            <person name="Zhang J."/>
            <person name="Zhang L."/>
            <person name="Zhou C."/>
            <person name="Zhu D."/>
            <person name="Muzny D."/>
            <person name="Worley K."/>
            <person name="Gibbs R."/>
        </authorList>
    </citation>
    <scope>NUCLEOTIDE SEQUENCE [LARGE SCALE GENOMIC DNA]</scope>
    <source>
        <strain evidence="1 2">DSM 15434</strain>
    </source>
</reference>
<dbReference type="EMBL" id="ACFH01000061">
    <property type="protein sequence ID" value="EEH66183.1"/>
    <property type="molecule type" value="Genomic_DNA"/>
</dbReference>
<dbReference type="Proteomes" id="UP000004778">
    <property type="component" value="Unassembled WGS sequence"/>
</dbReference>
<evidence type="ECO:0000313" key="1">
    <source>
        <dbReference type="EMBL" id="EEH66183.1"/>
    </source>
</evidence>
<gene>
    <name evidence="1" type="ORF">HMPREF0058_0970</name>
</gene>
<comment type="caution">
    <text evidence="1">The sequence shown here is derived from an EMBL/GenBank/DDBJ whole genome shotgun (WGS) entry which is preliminary data.</text>
</comment>
<proteinExistence type="predicted"/>
<organism evidence="1 2">
    <name type="scientific">Actinomyces urogenitalis DSM 15434</name>
    <dbReference type="NCBI Taxonomy" id="525246"/>
    <lineage>
        <taxon>Bacteria</taxon>
        <taxon>Bacillati</taxon>
        <taxon>Actinomycetota</taxon>
        <taxon>Actinomycetes</taxon>
        <taxon>Actinomycetales</taxon>
        <taxon>Actinomycetaceae</taxon>
        <taxon>Actinomyces</taxon>
    </lineage>
</organism>
<dbReference type="AlphaFoldDB" id="C0W526"/>
<dbReference type="RefSeq" id="WP_006547937.1">
    <property type="nucleotide sequence ID" value="NZ_DS999574.1"/>
</dbReference>
<protein>
    <submittedName>
        <fullName evidence="1">Uncharacterized protein</fullName>
    </submittedName>
</protein>
<dbReference type="HOGENOM" id="CLU_1727462_0_0_11"/>
<keyword evidence="2" id="KW-1185">Reference proteome</keyword>
<name>C0W526_9ACTO</name>
<accession>C0W526</accession>
<evidence type="ECO:0000313" key="2">
    <source>
        <dbReference type="Proteomes" id="UP000004778"/>
    </source>
</evidence>